<protein>
    <submittedName>
        <fullName evidence="3">GCN5 family acetyltransferase</fullName>
    </submittedName>
</protein>
<feature type="transmembrane region" description="Helical" evidence="1">
    <location>
        <begin position="124"/>
        <end position="144"/>
    </location>
</feature>
<dbReference type="Gene3D" id="3.40.630.30">
    <property type="match status" value="1"/>
</dbReference>
<gene>
    <name evidence="3" type="ORF">MES5069_70313</name>
</gene>
<reference evidence="3 4" key="1">
    <citation type="submission" date="2022-03" db="EMBL/GenBank/DDBJ databases">
        <authorList>
            <person name="Brunel B."/>
        </authorList>
    </citation>
    <scope>NUCLEOTIDE SEQUENCE [LARGE SCALE GENOMIC DNA]</scope>
    <source>
        <strain evidence="3">STM5069sample</strain>
    </source>
</reference>
<evidence type="ECO:0000313" key="4">
    <source>
        <dbReference type="Proteomes" id="UP001153050"/>
    </source>
</evidence>
<dbReference type="PANTHER" id="PTHR43305">
    <property type="entry name" value="FAMILY N-ACETYLTRANSFERASE, PUTATIVE (AFU_ORTHOLOGUE AFUA_2G01380)-RELATED"/>
    <property type="match status" value="1"/>
</dbReference>
<dbReference type="PANTHER" id="PTHR43305:SF1">
    <property type="entry name" value="FAMILY N-ACETYLTRANSFERASE, PUTATIVE (AFU_ORTHOLOGUE AFUA_2G01380)-RELATED"/>
    <property type="match status" value="1"/>
</dbReference>
<dbReference type="EMBL" id="CAKXZT010000168">
    <property type="protein sequence ID" value="CAH2408695.1"/>
    <property type="molecule type" value="Genomic_DNA"/>
</dbReference>
<dbReference type="PROSITE" id="PS51186">
    <property type="entry name" value="GNAT"/>
    <property type="match status" value="1"/>
</dbReference>
<keyword evidence="1" id="KW-0812">Transmembrane</keyword>
<dbReference type="Proteomes" id="UP001153050">
    <property type="component" value="Unassembled WGS sequence"/>
</dbReference>
<dbReference type="InterPro" id="IPR016181">
    <property type="entry name" value="Acyl_CoA_acyltransferase"/>
</dbReference>
<proteinExistence type="predicted"/>
<dbReference type="Pfam" id="PF13508">
    <property type="entry name" value="Acetyltransf_7"/>
    <property type="match status" value="1"/>
</dbReference>
<dbReference type="InterPro" id="IPR052777">
    <property type="entry name" value="Acetyltransferase_Enz"/>
</dbReference>
<feature type="domain" description="N-acetyltransferase" evidence="2">
    <location>
        <begin position="2"/>
        <end position="174"/>
    </location>
</feature>
<dbReference type="CDD" id="cd04301">
    <property type="entry name" value="NAT_SF"/>
    <property type="match status" value="1"/>
</dbReference>
<comment type="caution">
    <text evidence="3">The sequence shown here is derived from an EMBL/GenBank/DDBJ whole genome shotgun (WGS) entry which is preliminary data.</text>
</comment>
<evidence type="ECO:0000259" key="2">
    <source>
        <dbReference type="PROSITE" id="PS51186"/>
    </source>
</evidence>
<dbReference type="SUPFAM" id="SSF55729">
    <property type="entry name" value="Acyl-CoA N-acyltransferases (Nat)"/>
    <property type="match status" value="1"/>
</dbReference>
<name>A0ABM9EH48_9HYPH</name>
<evidence type="ECO:0000313" key="3">
    <source>
        <dbReference type="EMBL" id="CAH2408695.1"/>
    </source>
</evidence>
<keyword evidence="1" id="KW-0472">Membrane</keyword>
<sequence length="174" mass="18919">MVVVRKALTLADFHEARALIAEMGQWDVAQCGVHGLPSEDVISAYYSDDAASLLEKCTLPSTGMYVARIGSVALGCVGHVSHGDVAEIVKLFVRPEGRGKGVGARLLATALDAIEQSKFRKVNLVTISFMTSAISFMTSAITLYRKFGFQECEPFEPAPKGLEEATRYMERVTK</sequence>
<keyword evidence="4" id="KW-1185">Reference proteome</keyword>
<organism evidence="3 4">
    <name type="scientific">Mesorhizobium escarrei</name>
    <dbReference type="NCBI Taxonomy" id="666018"/>
    <lineage>
        <taxon>Bacteria</taxon>
        <taxon>Pseudomonadati</taxon>
        <taxon>Pseudomonadota</taxon>
        <taxon>Alphaproteobacteria</taxon>
        <taxon>Hyphomicrobiales</taxon>
        <taxon>Phyllobacteriaceae</taxon>
        <taxon>Mesorhizobium</taxon>
    </lineage>
</organism>
<evidence type="ECO:0000256" key="1">
    <source>
        <dbReference type="SAM" id="Phobius"/>
    </source>
</evidence>
<dbReference type="RefSeq" id="WP_254021898.1">
    <property type="nucleotide sequence ID" value="NZ_CAKXZT010000168.1"/>
</dbReference>
<dbReference type="InterPro" id="IPR000182">
    <property type="entry name" value="GNAT_dom"/>
</dbReference>
<keyword evidence="1" id="KW-1133">Transmembrane helix</keyword>
<accession>A0ABM9EH48</accession>